<dbReference type="PROSITE" id="PS52016">
    <property type="entry name" value="TONB_DEPENDENT_REC_3"/>
    <property type="match status" value="1"/>
</dbReference>
<dbReference type="SUPFAM" id="SSF56935">
    <property type="entry name" value="Porins"/>
    <property type="match status" value="1"/>
</dbReference>
<feature type="transmembrane region" description="Helical" evidence="2">
    <location>
        <begin position="37"/>
        <end position="58"/>
    </location>
</feature>
<keyword evidence="1" id="KW-0813">Transport</keyword>
<comment type="subcellular location">
    <subcellularLocation>
        <location evidence="1">Cell outer membrane</location>
        <topology evidence="1">Multi-pass membrane protein</topology>
    </subcellularLocation>
</comment>
<dbReference type="InterPro" id="IPR008756">
    <property type="entry name" value="Peptidase_M56"/>
</dbReference>
<dbReference type="OrthoDB" id="649093at2"/>
<keyword evidence="5" id="KW-1185">Reference proteome</keyword>
<dbReference type="InterPro" id="IPR037066">
    <property type="entry name" value="Plug_dom_sf"/>
</dbReference>
<dbReference type="InterPro" id="IPR039426">
    <property type="entry name" value="TonB-dep_rcpt-like"/>
</dbReference>
<dbReference type="CDD" id="cd07341">
    <property type="entry name" value="M56_BlaR1_MecR1_like"/>
    <property type="match status" value="1"/>
</dbReference>
<dbReference type="RefSeq" id="WP_052955691.1">
    <property type="nucleotide sequence ID" value="NZ_BBWV01000002.1"/>
</dbReference>
<comment type="caution">
    <text evidence="4">The sequence shown here is derived from an EMBL/GenBank/DDBJ whole genome shotgun (WGS) entry which is preliminary data.</text>
</comment>
<feature type="transmembrane region" description="Helical" evidence="2">
    <location>
        <begin position="264"/>
        <end position="282"/>
    </location>
</feature>
<gene>
    <name evidence="4" type="ORF">FPE01S_02_00350</name>
</gene>
<dbReference type="PANTHER" id="PTHR34978">
    <property type="entry name" value="POSSIBLE SENSOR-TRANSDUCER PROTEIN BLAR"/>
    <property type="match status" value="1"/>
</dbReference>
<keyword evidence="2" id="KW-1133">Transmembrane helix</keyword>
<keyword evidence="1 2" id="KW-0472">Membrane</keyword>
<feature type="domain" description="Peptidase M56" evidence="3">
    <location>
        <begin position="134"/>
        <end position="254"/>
    </location>
</feature>
<dbReference type="PANTHER" id="PTHR34978:SF3">
    <property type="entry name" value="SLR0241 PROTEIN"/>
    <property type="match status" value="1"/>
</dbReference>
<dbReference type="AlphaFoldDB" id="A0A0E9N0Q1"/>
<evidence type="ECO:0000313" key="5">
    <source>
        <dbReference type="Proteomes" id="UP000033121"/>
    </source>
</evidence>
<dbReference type="GO" id="GO:0009279">
    <property type="term" value="C:cell outer membrane"/>
    <property type="evidence" value="ECO:0007669"/>
    <property type="project" value="UniProtKB-SubCell"/>
</dbReference>
<evidence type="ECO:0000259" key="3">
    <source>
        <dbReference type="Pfam" id="PF05569"/>
    </source>
</evidence>
<name>A0A0E9N0Q1_9BACT</name>
<evidence type="ECO:0000256" key="2">
    <source>
        <dbReference type="SAM" id="Phobius"/>
    </source>
</evidence>
<dbReference type="STRING" id="1220578.FPE01S_02_00350"/>
<evidence type="ECO:0000313" key="4">
    <source>
        <dbReference type="EMBL" id="GAO42930.1"/>
    </source>
</evidence>
<protein>
    <submittedName>
        <fullName evidence="4">Peptidase M56 family protein</fullName>
    </submittedName>
</protein>
<keyword evidence="1 2" id="KW-0812">Transmembrane</keyword>
<sequence length="559" mass="62838">MHILLTYLLKLSISLAAVYLFYWLLLRRLTFYRWNRYYLLGYAAACFFLPLLNIYQWLDQNDSNNAVLLQLPRVDQITEGAVQLESWTAGTWLVTAFIAGVIVMLGRMAVQYVSLFRLRSRAVLLATDNLRIYEVQQPIIPFSFGSSVFINTSRHQEAELKEIIKHEMVHVRERHTIDMVFAELLVALNWYNPFAWLLRHAIRQNLEFIADEGVLAHGIDRRQYQYLLLKVVGQQQFSMANHLNISALKNRINMMNTIRSARVHLVKFAFVLPVIAVLLLAFRREPQKNTTKENQAPAIVTLTVADTLPQHRMPPPNEKGYILTIADNIGECVVIIKDRQGKLIRALTLEDWNKDSNAFESQYGKIPPPPPAPVPPTPPGAPAPVVVLDGVRNDKYVVVPDQPAQPAQPAGLAAPVQEVRIAPVPPRPPRPAKAPKLPANVSMIIIKDNSTATVTLKNGKKENYDLSKPDQRAQFEKKYGRIEAPEPVELAEPVVSITANAPTTPLYIIDGKEADAATVRALDPHSIDRIEVFKDAEAAKTYGEKGKNGVIKLTTKTIN</sequence>
<dbReference type="EMBL" id="BBWV01000002">
    <property type="protein sequence ID" value="GAO42930.1"/>
    <property type="molecule type" value="Genomic_DNA"/>
</dbReference>
<dbReference type="Proteomes" id="UP000033121">
    <property type="component" value="Unassembled WGS sequence"/>
</dbReference>
<feature type="transmembrane region" description="Helical" evidence="2">
    <location>
        <begin position="89"/>
        <end position="110"/>
    </location>
</feature>
<evidence type="ECO:0000256" key="1">
    <source>
        <dbReference type="PROSITE-ProRule" id="PRU01360"/>
    </source>
</evidence>
<reference evidence="4 5" key="1">
    <citation type="submission" date="2015-04" db="EMBL/GenBank/DDBJ databases">
        <title>Whole genome shotgun sequence of Flavihumibacter petaseus NBRC 106054.</title>
        <authorList>
            <person name="Miyazawa S."/>
            <person name="Hosoyama A."/>
            <person name="Hashimoto M."/>
            <person name="Noguchi M."/>
            <person name="Tsuchikane K."/>
            <person name="Ohji S."/>
            <person name="Yamazoe A."/>
            <person name="Ichikawa N."/>
            <person name="Kimura A."/>
            <person name="Fujita N."/>
        </authorList>
    </citation>
    <scope>NUCLEOTIDE SEQUENCE [LARGE SCALE GENOMIC DNA]</scope>
    <source>
        <strain evidence="4 5">NBRC 106054</strain>
    </source>
</reference>
<comment type="similarity">
    <text evidence="1">Belongs to the TonB-dependent receptor family.</text>
</comment>
<keyword evidence="1" id="KW-0998">Cell outer membrane</keyword>
<dbReference type="InterPro" id="IPR052173">
    <property type="entry name" value="Beta-lactam_resp_regulator"/>
</dbReference>
<feature type="transmembrane region" description="Helical" evidence="2">
    <location>
        <begin position="6"/>
        <end position="25"/>
    </location>
</feature>
<dbReference type="Pfam" id="PF05569">
    <property type="entry name" value="Peptidase_M56"/>
    <property type="match status" value="1"/>
</dbReference>
<accession>A0A0E9N0Q1</accession>
<keyword evidence="1" id="KW-1134">Transmembrane beta strand</keyword>
<dbReference type="Gene3D" id="2.170.130.10">
    <property type="entry name" value="TonB-dependent receptor, plug domain"/>
    <property type="match status" value="1"/>
</dbReference>
<organism evidence="4 5">
    <name type="scientific">Flavihumibacter petaseus NBRC 106054</name>
    <dbReference type="NCBI Taxonomy" id="1220578"/>
    <lineage>
        <taxon>Bacteria</taxon>
        <taxon>Pseudomonadati</taxon>
        <taxon>Bacteroidota</taxon>
        <taxon>Chitinophagia</taxon>
        <taxon>Chitinophagales</taxon>
        <taxon>Chitinophagaceae</taxon>
        <taxon>Flavihumibacter</taxon>
    </lineage>
</organism>
<proteinExistence type="inferred from homology"/>